<dbReference type="Gene3D" id="1.10.167.10">
    <property type="entry name" value="Regulator of G-protein Signalling 4, domain 2"/>
    <property type="match status" value="1"/>
</dbReference>
<feature type="compositionally biased region" description="Low complexity" evidence="2">
    <location>
        <begin position="204"/>
        <end position="226"/>
    </location>
</feature>
<dbReference type="PANTHER" id="PTHR10845">
    <property type="entry name" value="REGULATOR OF G PROTEIN SIGNALING"/>
    <property type="match status" value="1"/>
</dbReference>
<protein>
    <submittedName>
        <fullName evidence="5">Winged helix-turn-helix DNA-binding domain</fullName>
    </submittedName>
</protein>
<dbReference type="PROSITE" id="PS50186">
    <property type="entry name" value="DEP"/>
    <property type="match status" value="1"/>
</dbReference>
<evidence type="ECO:0000313" key="5">
    <source>
        <dbReference type="EMBL" id="CED85538.1"/>
    </source>
</evidence>
<dbReference type="PROSITE" id="PS50132">
    <property type="entry name" value="RGS"/>
    <property type="match status" value="1"/>
</dbReference>
<dbReference type="SMART" id="SM00049">
    <property type="entry name" value="DEP"/>
    <property type="match status" value="2"/>
</dbReference>
<feature type="compositionally biased region" description="Polar residues" evidence="2">
    <location>
        <begin position="233"/>
        <end position="244"/>
    </location>
</feature>
<evidence type="ECO:0000259" key="4">
    <source>
        <dbReference type="PROSITE" id="PS50186"/>
    </source>
</evidence>
<dbReference type="InterPro" id="IPR000591">
    <property type="entry name" value="DEP_dom"/>
</dbReference>
<dbReference type="InterPro" id="IPR044926">
    <property type="entry name" value="RGS_subdomain_2"/>
</dbReference>
<dbReference type="SMART" id="SM00315">
    <property type="entry name" value="RGS"/>
    <property type="match status" value="1"/>
</dbReference>
<organism evidence="5">
    <name type="scientific">Phaffia rhodozyma</name>
    <name type="common">Yeast</name>
    <name type="synonym">Xanthophyllomyces dendrorhous</name>
    <dbReference type="NCBI Taxonomy" id="264483"/>
    <lineage>
        <taxon>Eukaryota</taxon>
        <taxon>Fungi</taxon>
        <taxon>Dikarya</taxon>
        <taxon>Basidiomycota</taxon>
        <taxon>Agaricomycotina</taxon>
        <taxon>Tremellomycetes</taxon>
        <taxon>Cystofilobasidiales</taxon>
        <taxon>Mrakiaceae</taxon>
        <taxon>Phaffia</taxon>
    </lineage>
</organism>
<dbReference type="InterPro" id="IPR036388">
    <property type="entry name" value="WH-like_DNA-bd_sf"/>
</dbReference>
<feature type="compositionally biased region" description="Polar residues" evidence="2">
    <location>
        <begin position="577"/>
        <end position="597"/>
    </location>
</feature>
<feature type="domain" description="RGS" evidence="3">
    <location>
        <begin position="449"/>
        <end position="649"/>
    </location>
</feature>
<name>A0A0F7SYZ0_PHARH</name>
<feature type="region of interest" description="Disordered" evidence="2">
    <location>
        <begin position="423"/>
        <end position="449"/>
    </location>
</feature>
<keyword evidence="1" id="KW-0734">Signal transduction inhibitor</keyword>
<dbReference type="Pfam" id="PF25889">
    <property type="entry name" value="WHD_Fungal_DR"/>
    <property type="match status" value="1"/>
</dbReference>
<accession>A0A0F7SYZ0</accession>
<feature type="domain" description="DEP" evidence="4">
    <location>
        <begin position="246"/>
        <end position="350"/>
    </location>
</feature>
<evidence type="ECO:0000259" key="3">
    <source>
        <dbReference type="PROSITE" id="PS50132"/>
    </source>
</evidence>
<dbReference type="EMBL" id="LN483332">
    <property type="protein sequence ID" value="CED85538.1"/>
    <property type="molecule type" value="Genomic_DNA"/>
</dbReference>
<dbReference type="GO" id="GO:0035556">
    <property type="term" value="P:intracellular signal transduction"/>
    <property type="evidence" value="ECO:0007669"/>
    <property type="project" value="InterPro"/>
</dbReference>
<feature type="region of interest" description="Disordered" evidence="2">
    <location>
        <begin position="496"/>
        <end position="518"/>
    </location>
</feature>
<dbReference type="AlphaFoldDB" id="A0A0F7SYZ0"/>
<dbReference type="Gene3D" id="1.10.10.10">
    <property type="entry name" value="Winged helix-like DNA-binding domain superfamily/Winged helix DNA-binding domain"/>
    <property type="match status" value="1"/>
</dbReference>
<proteinExistence type="predicted"/>
<evidence type="ECO:0000256" key="1">
    <source>
        <dbReference type="ARBA" id="ARBA00022700"/>
    </source>
</evidence>
<dbReference type="GO" id="GO:0009968">
    <property type="term" value="P:negative regulation of signal transduction"/>
    <property type="evidence" value="ECO:0007669"/>
    <property type="project" value="UniProtKB-KW"/>
</dbReference>
<dbReference type="InterPro" id="IPR058855">
    <property type="entry name" value="RGS1/SST2-like_Fungal-DR"/>
</dbReference>
<sequence length="729" mass="80832">MSRDPSMDMQASNHMMKNTKKGRPFIQDLHDLFSTLIVSLNLGTHRQFFKQYHNAFTTDGACQNLSSLKFTQSSRSADPKDPNRILTTTTTTTFTMTRELAKGMCQHFMDAHLIENAADPSSSTFKDRGIYVCTPKGLHILERFVAKNGIAQQQRLKVFASQPICMKLLHLERKPSDDELCTSKVVVEMLWRRFAGRKPNRIDPSQLPSSYSPSSSPSSSASTPISNVRHTRQNPPSGQSTDIFDQTHGAAFRKHQEKDKTGKLEVVPYAIGSFQVIGWLLDHTTMAHKEEAMEMAARFVWLGFLELISERGKVNKDMATKTVVQGKEDGPVKSSGEFRASEKAIYKVTERGMQAARWPGYGRDSVSHPLVTGSRSVDTEELTREERPSVNRVLFGRSITDQTPFRHSPSPHQVDQSELLSHTDSAEIEPRSSPEGGGSSMFKESHTTKLQQILEEPSLRSLFREFLRSCFCEENLSYWLDVQELRKRFSTTSSAAAAGHAQGQGQGKSKDAANSTMERHQQDLVAVALNIYNTYLAPHSPSELNIDHNLRGDLVNYVSRNLLDQAAIASSNLPSTNATGMRALSSSPDSKPNATANSKRENDSIDPRAYQMDASNLQSLLTVYEQIQSYIFRLMATDSVPKFSKSDLFLSRGKPPVERKVDYAIGKPILLGSAYSVNESADEEDIQARAYLTISQAAREKYTSSKRAAAAAAALSSSPSTAPSLPSTV</sequence>
<dbReference type="InterPro" id="IPR036305">
    <property type="entry name" value="RGS_sf"/>
</dbReference>
<keyword evidence="5" id="KW-0238">DNA-binding</keyword>
<evidence type="ECO:0000256" key="2">
    <source>
        <dbReference type="SAM" id="MobiDB-lite"/>
    </source>
</evidence>
<dbReference type="GO" id="GO:0003677">
    <property type="term" value="F:DNA binding"/>
    <property type="evidence" value="ECO:0007669"/>
    <property type="project" value="UniProtKB-KW"/>
</dbReference>
<feature type="region of interest" description="Disordered" evidence="2">
    <location>
        <begin position="201"/>
        <end position="244"/>
    </location>
</feature>
<dbReference type="SUPFAM" id="SSF48097">
    <property type="entry name" value="Regulator of G-protein signaling, RGS"/>
    <property type="match status" value="1"/>
</dbReference>
<dbReference type="PANTHER" id="PTHR10845:SF192">
    <property type="entry name" value="DOUBLE HIT, ISOFORM B"/>
    <property type="match status" value="1"/>
</dbReference>
<dbReference type="InterPro" id="IPR016137">
    <property type="entry name" value="RGS"/>
</dbReference>
<dbReference type="Pfam" id="PF00615">
    <property type="entry name" value="RGS"/>
    <property type="match status" value="1"/>
</dbReference>
<feature type="region of interest" description="Disordered" evidence="2">
    <location>
        <begin position="577"/>
        <end position="607"/>
    </location>
</feature>
<reference evidence="5" key="1">
    <citation type="submission" date="2014-08" db="EMBL/GenBank/DDBJ databases">
        <authorList>
            <person name="Sharma Rahul"/>
            <person name="Thines Marco"/>
        </authorList>
    </citation>
    <scope>NUCLEOTIDE SEQUENCE</scope>
</reference>